<evidence type="ECO:0000256" key="1">
    <source>
        <dbReference type="ARBA" id="ARBA00004417"/>
    </source>
</evidence>
<proteinExistence type="inferred from homology"/>
<evidence type="ECO:0000313" key="10">
    <source>
        <dbReference type="Proteomes" id="UP000501253"/>
    </source>
</evidence>
<dbReference type="PANTHER" id="PTHR43297">
    <property type="entry name" value="OLIGOPEPTIDE TRANSPORT ATP-BINDING PROTEIN APPD"/>
    <property type="match status" value="1"/>
</dbReference>
<dbReference type="SUPFAM" id="SSF52540">
    <property type="entry name" value="P-loop containing nucleoside triphosphate hydrolases"/>
    <property type="match status" value="1"/>
</dbReference>
<dbReference type="AlphaFoldDB" id="A0A6H1WTL9"/>
<dbReference type="PANTHER" id="PTHR43297:SF2">
    <property type="entry name" value="DIPEPTIDE TRANSPORT ATP-BINDING PROTEIN DPPD"/>
    <property type="match status" value="1"/>
</dbReference>
<accession>A0A6H1WTL9</accession>
<name>A0A6H1WTL9_9BACT</name>
<dbReference type="PROSITE" id="PS00211">
    <property type="entry name" value="ABC_TRANSPORTER_1"/>
    <property type="match status" value="1"/>
</dbReference>
<dbReference type="GO" id="GO:0005886">
    <property type="term" value="C:plasma membrane"/>
    <property type="evidence" value="ECO:0007669"/>
    <property type="project" value="UniProtKB-SubCell"/>
</dbReference>
<dbReference type="InterPro" id="IPR027417">
    <property type="entry name" value="P-loop_NTPase"/>
</dbReference>
<evidence type="ECO:0000259" key="8">
    <source>
        <dbReference type="PROSITE" id="PS50893"/>
    </source>
</evidence>
<dbReference type="InterPro" id="IPR003593">
    <property type="entry name" value="AAA+_ATPase"/>
</dbReference>
<dbReference type="GO" id="GO:0016887">
    <property type="term" value="F:ATP hydrolysis activity"/>
    <property type="evidence" value="ECO:0007669"/>
    <property type="project" value="InterPro"/>
</dbReference>
<dbReference type="EMBL" id="CP042909">
    <property type="protein sequence ID" value="QJA06466.1"/>
    <property type="molecule type" value="Genomic_DNA"/>
</dbReference>
<dbReference type="RefSeq" id="WP_168719816.1">
    <property type="nucleotide sequence ID" value="NZ_CP042909.1"/>
</dbReference>
<dbReference type="InterPro" id="IPR003439">
    <property type="entry name" value="ABC_transporter-like_ATP-bd"/>
</dbReference>
<keyword evidence="7" id="KW-0472">Membrane</keyword>
<gene>
    <name evidence="9" type="ORF">FVE67_06460</name>
</gene>
<sequence>MEGVPLLQVKGLRLGLRSGPVLVDGVDFGLGRGEILGLVGESGCGKSLTGLSCLGLFPPGVIPLEGRVLFQNQDLLSLAPEERRRFRGRHLALIFQEPLSALNPVFTIGHQIEEVLSEHRGLRGEAAREEALRLLAEVRLPDPEVRYGNYPHELSGGMRQRAMIAMALAGEPEVLVADEPTTALDVTVQAQILELFRELRLRRHLALLFISHDLSVIREVADRVAVMYAGEIVEEAPREALFEQPLHPYTRGLLAAFPRLGVRRLEALPGQVPSPGRWPSGCRFAPRCPEREGRCERIHPELREVSPGRKVRCLRR</sequence>
<keyword evidence="6 9" id="KW-0067">ATP-binding</keyword>
<dbReference type="Pfam" id="PF08352">
    <property type="entry name" value="oligo_HPY"/>
    <property type="match status" value="1"/>
</dbReference>
<reference evidence="9 10" key="1">
    <citation type="submission" date="2019-08" db="EMBL/GenBank/DDBJ databases">
        <title>Complete genome sequence of Thermosulfurimonas marina SU872T, an anaerobic thermophilic chemolithoautotrophic bacterium isolated from a shallow marine hydrothermal vent.</title>
        <authorList>
            <person name="Allioux M."/>
            <person name="Jebbar M."/>
            <person name="Slobodkina G."/>
            <person name="Slobodkin A."/>
            <person name="Moalic Y."/>
            <person name="Frolova A."/>
            <person name="Shao Z."/>
            <person name="Alain K."/>
        </authorList>
    </citation>
    <scope>NUCLEOTIDE SEQUENCE [LARGE SCALE GENOMIC DNA]</scope>
    <source>
        <strain evidence="9 10">SU872</strain>
    </source>
</reference>
<dbReference type="KEGG" id="tmai:FVE67_06460"/>
<evidence type="ECO:0000313" key="9">
    <source>
        <dbReference type="EMBL" id="QJA06466.1"/>
    </source>
</evidence>
<dbReference type="InterPro" id="IPR013563">
    <property type="entry name" value="Oligopep_ABC_C"/>
</dbReference>
<dbReference type="Pfam" id="PF00005">
    <property type="entry name" value="ABC_tran"/>
    <property type="match status" value="1"/>
</dbReference>
<comment type="subcellular location">
    <subcellularLocation>
        <location evidence="1">Cell inner membrane</location>
        <topology evidence="1">Peripheral membrane protein</topology>
    </subcellularLocation>
</comment>
<evidence type="ECO:0000256" key="5">
    <source>
        <dbReference type="ARBA" id="ARBA00022741"/>
    </source>
</evidence>
<evidence type="ECO:0000256" key="3">
    <source>
        <dbReference type="ARBA" id="ARBA00022448"/>
    </source>
</evidence>
<dbReference type="Gene3D" id="3.40.50.300">
    <property type="entry name" value="P-loop containing nucleotide triphosphate hydrolases"/>
    <property type="match status" value="1"/>
</dbReference>
<dbReference type="SMART" id="SM00382">
    <property type="entry name" value="AAA"/>
    <property type="match status" value="1"/>
</dbReference>
<keyword evidence="10" id="KW-1185">Reference proteome</keyword>
<dbReference type="GO" id="GO:0005524">
    <property type="term" value="F:ATP binding"/>
    <property type="evidence" value="ECO:0007669"/>
    <property type="project" value="UniProtKB-KW"/>
</dbReference>
<dbReference type="GO" id="GO:0015833">
    <property type="term" value="P:peptide transport"/>
    <property type="evidence" value="ECO:0007669"/>
    <property type="project" value="InterPro"/>
</dbReference>
<evidence type="ECO:0000256" key="7">
    <source>
        <dbReference type="ARBA" id="ARBA00023136"/>
    </source>
</evidence>
<keyword evidence="4" id="KW-1003">Cell membrane</keyword>
<organism evidence="9 10">
    <name type="scientific">Thermosulfurimonas marina</name>
    <dbReference type="NCBI Taxonomy" id="2047767"/>
    <lineage>
        <taxon>Bacteria</taxon>
        <taxon>Pseudomonadati</taxon>
        <taxon>Thermodesulfobacteriota</taxon>
        <taxon>Thermodesulfobacteria</taxon>
        <taxon>Thermodesulfobacteriales</taxon>
        <taxon>Thermodesulfobacteriaceae</taxon>
        <taxon>Thermosulfurimonas</taxon>
    </lineage>
</organism>
<evidence type="ECO:0000256" key="4">
    <source>
        <dbReference type="ARBA" id="ARBA00022475"/>
    </source>
</evidence>
<feature type="domain" description="ABC transporter" evidence="8">
    <location>
        <begin position="7"/>
        <end position="254"/>
    </location>
</feature>
<evidence type="ECO:0000256" key="2">
    <source>
        <dbReference type="ARBA" id="ARBA00005417"/>
    </source>
</evidence>
<dbReference type="Proteomes" id="UP000501253">
    <property type="component" value="Chromosome"/>
</dbReference>
<keyword evidence="3" id="KW-0813">Transport</keyword>
<dbReference type="FunFam" id="3.40.50.300:FF:000016">
    <property type="entry name" value="Oligopeptide ABC transporter ATP-binding component"/>
    <property type="match status" value="1"/>
</dbReference>
<keyword evidence="5" id="KW-0547">Nucleotide-binding</keyword>
<dbReference type="CDD" id="cd03257">
    <property type="entry name" value="ABC_NikE_OppD_transporters"/>
    <property type="match status" value="1"/>
</dbReference>
<dbReference type="InterPro" id="IPR050388">
    <property type="entry name" value="ABC_Ni/Peptide_Import"/>
</dbReference>
<protein>
    <submittedName>
        <fullName evidence="9">ABC transporter ATP-binding protein</fullName>
    </submittedName>
</protein>
<dbReference type="NCBIfam" id="TIGR01727">
    <property type="entry name" value="oligo_HPY"/>
    <property type="match status" value="1"/>
</dbReference>
<dbReference type="PROSITE" id="PS50893">
    <property type="entry name" value="ABC_TRANSPORTER_2"/>
    <property type="match status" value="1"/>
</dbReference>
<comment type="similarity">
    <text evidence="2">Belongs to the ABC transporter superfamily.</text>
</comment>
<evidence type="ECO:0000256" key="6">
    <source>
        <dbReference type="ARBA" id="ARBA00022840"/>
    </source>
</evidence>
<dbReference type="InterPro" id="IPR017871">
    <property type="entry name" value="ABC_transporter-like_CS"/>
</dbReference>